<dbReference type="OrthoDB" id="4845845at2759"/>
<dbReference type="PANTHER" id="PTHR43775:SF22">
    <property type="entry name" value="SYNTHASE, PUTATIVE (JCVI)-RELATED"/>
    <property type="match status" value="1"/>
</dbReference>
<dbReference type="CDD" id="cd00833">
    <property type="entry name" value="PKS"/>
    <property type="match status" value="1"/>
</dbReference>
<dbReference type="SMART" id="SM00825">
    <property type="entry name" value="PKS_KS"/>
    <property type="match status" value="1"/>
</dbReference>
<reference evidence="6 7" key="1">
    <citation type="submission" date="2014-02" db="EMBL/GenBank/DDBJ databases">
        <title>The genome sequence of Colletotrichum fioriniae PJ7.</title>
        <authorList>
            <person name="Baroncelli R."/>
            <person name="Thon M.R."/>
        </authorList>
    </citation>
    <scope>NUCLEOTIDE SEQUENCE [LARGE SCALE GENOMIC DNA]</scope>
    <source>
        <strain evidence="6 7">PJ7</strain>
    </source>
</reference>
<dbReference type="PROSITE" id="PS52004">
    <property type="entry name" value="KS3_2"/>
    <property type="match status" value="1"/>
</dbReference>
<dbReference type="Pfam" id="PF02801">
    <property type="entry name" value="Ketoacyl-synt_C"/>
    <property type="match status" value="1"/>
</dbReference>
<dbReference type="InterPro" id="IPR014030">
    <property type="entry name" value="Ketoacyl_synth_N"/>
</dbReference>
<protein>
    <submittedName>
        <fullName evidence="6">Beta-ketoacyl synthase domain-containing protein</fullName>
    </submittedName>
</protein>
<name>A0A010RJF7_9PEZI</name>
<dbReference type="InterPro" id="IPR016039">
    <property type="entry name" value="Thiolase-like"/>
</dbReference>
<proteinExistence type="inferred from homology"/>
<keyword evidence="4" id="KW-0808">Transferase</keyword>
<dbReference type="SUPFAM" id="SSF53901">
    <property type="entry name" value="Thiolase-like"/>
    <property type="match status" value="2"/>
</dbReference>
<dbReference type="HOGENOM" id="CLU_000022_16_2_1"/>
<dbReference type="eggNOG" id="KOG1202">
    <property type="taxonomic scope" value="Eukaryota"/>
</dbReference>
<accession>A0A010RJF7</accession>
<evidence type="ECO:0000256" key="4">
    <source>
        <dbReference type="RuleBase" id="RU003694"/>
    </source>
</evidence>
<evidence type="ECO:0000256" key="1">
    <source>
        <dbReference type="ARBA" id="ARBA00022450"/>
    </source>
</evidence>
<dbReference type="GO" id="GO:0004312">
    <property type="term" value="F:fatty acid synthase activity"/>
    <property type="evidence" value="ECO:0007669"/>
    <property type="project" value="TreeGrafter"/>
</dbReference>
<dbReference type="GO" id="GO:0006633">
    <property type="term" value="P:fatty acid biosynthetic process"/>
    <property type="evidence" value="ECO:0007669"/>
    <property type="project" value="TreeGrafter"/>
</dbReference>
<keyword evidence="2" id="KW-0597">Phosphoprotein</keyword>
<dbReference type="GO" id="GO:0044550">
    <property type="term" value="P:secondary metabolite biosynthetic process"/>
    <property type="evidence" value="ECO:0007669"/>
    <property type="project" value="TreeGrafter"/>
</dbReference>
<evidence type="ECO:0000313" key="6">
    <source>
        <dbReference type="EMBL" id="EXF77954.1"/>
    </source>
</evidence>
<dbReference type="AlphaFoldDB" id="A0A010RJF7"/>
<dbReference type="InterPro" id="IPR020841">
    <property type="entry name" value="PKS_Beta-ketoAc_synthase_dom"/>
</dbReference>
<dbReference type="STRING" id="1445577.A0A010RJF7"/>
<dbReference type="EMBL" id="JARH01000672">
    <property type="protein sequence ID" value="EXF77954.1"/>
    <property type="molecule type" value="Genomic_DNA"/>
</dbReference>
<dbReference type="PANTHER" id="PTHR43775">
    <property type="entry name" value="FATTY ACID SYNTHASE"/>
    <property type="match status" value="1"/>
</dbReference>
<dbReference type="InterPro" id="IPR050091">
    <property type="entry name" value="PKS_NRPS_Biosynth_Enz"/>
</dbReference>
<comment type="caution">
    <text evidence="6">The sequence shown here is derived from an EMBL/GenBank/DDBJ whole genome shotgun (WGS) entry which is preliminary data.</text>
</comment>
<keyword evidence="3" id="KW-0511">Multifunctional enzyme</keyword>
<dbReference type="KEGG" id="cfj:CFIO01_08861"/>
<evidence type="ECO:0000313" key="7">
    <source>
        <dbReference type="Proteomes" id="UP000020467"/>
    </source>
</evidence>
<organism evidence="6 7">
    <name type="scientific">Colletotrichum fioriniae PJ7</name>
    <dbReference type="NCBI Taxonomy" id="1445577"/>
    <lineage>
        <taxon>Eukaryota</taxon>
        <taxon>Fungi</taxon>
        <taxon>Dikarya</taxon>
        <taxon>Ascomycota</taxon>
        <taxon>Pezizomycotina</taxon>
        <taxon>Sordariomycetes</taxon>
        <taxon>Hypocreomycetidae</taxon>
        <taxon>Glomerellales</taxon>
        <taxon>Glomerellaceae</taxon>
        <taxon>Colletotrichum</taxon>
        <taxon>Colletotrichum acutatum species complex</taxon>
    </lineage>
</organism>
<keyword evidence="7" id="KW-1185">Reference proteome</keyword>
<keyword evidence="1" id="KW-0596">Phosphopantetheine</keyword>
<evidence type="ECO:0000256" key="2">
    <source>
        <dbReference type="ARBA" id="ARBA00022553"/>
    </source>
</evidence>
<comment type="similarity">
    <text evidence="4">Belongs to the thiolase-like superfamily. Beta-ketoacyl-ACP synthases family.</text>
</comment>
<gene>
    <name evidence="6" type="ORF">CFIO01_08861</name>
</gene>
<evidence type="ECO:0000259" key="5">
    <source>
        <dbReference type="PROSITE" id="PS52004"/>
    </source>
</evidence>
<sequence>MTEPSPSPIAIIGMACRLPGGSDNPSKLWNMLSEGRSGWREIPEDRWNKDAFYHPDPEAKEAVNFKGLYFLDQDITAFDARFFNVHPHEAHCLDPQQRILLETTYEALENAGQTIAGIKGSDTSVHVGAYATDFERMGYKDTARTPKAHMIGTGIAILSNRISYVFDLNGPSSTVDTGCSGSMVALHQACHGLRARESKMAIVAGTQLVLTPDQIIPMSSVGRGAGYARGEGVVTLILKRLDDAVKDAGDSAEISSIAEVFCSGGQRENGLYVGSIKSNIGHLEASSGVAGLLKAILILKHGAIPPNIDFIEPKPTLHLEERKIKV</sequence>
<dbReference type="Pfam" id="PF00109">
    <property type="entry name" value="ketoacyl-synt"/>
    <property type="match status" value="1"/>
</dbReference>
<dbReference type="InterPro" id="IPR014031">
    <property type="entry name" value="Ketoacyl_synth_C"/>
</dbReference>
<dbReference type="Proteomes" id="UP000020467">
    <property type="component" value="Unassembled WGS sequence"/>
</dbReference>
<dbReference type="Gene3D" id="3.40.47.10">
    <property type="match status" value="2"/>
</dbReference>
<evidence type="ECO:0000256" key="3">
    <source>
        <dbReference type="ARBA" id="ARBA00023268"/>
    </source>
</evidence>
<feature type="domain" description="Ketosynthase family 3 (KS3)" evidence="5">
    <location>
        <begin position="6"/>
        <end position="326"/>
    </location>
</feature>